<organism evidence="4 5">
    <name type="scientific">Flavobacterium noncentrifugens</name>
    <dbReference type="NCBI Taxonomy" id="1128970"/>
    <lineage>
        <taxon>Bacteria</taxon>
        <taxon>Pseudomonadati</taxon>
        <taxon>Bacteroidota</taxon>
        <taxon>Flavobacteriia</taxon>
        <taxon>Flavobacteriales</taxon>
        <taxon>Flavobacteriaceae</taxon>
        <taxon>Flavobacterium</taxon>
    </lineage>
</organism>
<dbReference type="GO" id="GO:0001681">
    <property type="term" value="F:sialate O-acetylesterase activity"/>
    <property type="evidence" value="ECO:0007669"/>
    <property type="project" value="InterPro"/>
</dbReference>
<evidence type="ECO:0000256" key="2">
    <source>
        <dbReference type="SAM" id="SignalP"/>
    </source>
</evidence>
<evidence type="ECO:0000313" key="5">
    <source>
        <dbReference type="Proteomes" id="UP000199580"/>
    </source>
</evidence>
<dbReference type="RefSeq" id="WP_091394041.1">
    <property type="nucleotide sequence ID" value="NZ_BKAI01000004.1"/>
</dbReference>
<keyword evidence="5" id="KW-1185">Reference proteome</keyword>
<dbReference type="SUPFAM" id="SSF52266">
    <property type="entry name" value="SGNH hydrolase"/>
    <property type="match status" value="1"/>
</dbReference>
<dbReference type="PANTHER" id="PTHR22901:SF0">
    <property type="entry name" value="SIALATE O-ACETYLESTERASE"/>
    <property type="match status" value="1"/>
</dbReference>
<feature type="chain" id="PRO_5011557807" evidence="2">
    <location>
        <begin position="20"/>
        <end position="458"/>
    </location>
</feature>
<reference evidence="4 5" key="1">
    <citation type="submission" date="2016-10" db="EMBL/GenBank/DDBJ databases">
        <authorList>
            <person name="de Groot N.N."/>
        </authorList>
    </citation>
    <scope>NUCLEOTIDE SEQUENCE [LARGE SCALE GENOMIC DNA]</scope>
    <source>
        <strain evidence="4 5">CGMCC 1.10076</strain>
    </source>
</reference>
<dbReference type="GO" id="GO:0005975">
    <property type="term" value="P:carbohydrate metabolic process"/>
    <property type="evidence" value="ECO:0007669"/>
    <property type="project" value="TreeGrafter"/>
</dbReference>
<protein>
    <submittedName>
        <fullName evidence="4">Sialate O-acetylesterase</fullName>
    </submittedName>
</protein>
<dbReference type="OrthoDB" id="9816001at2"/>
<dbReference type="Gene3D" id="3.40.50.1110">
    <property type="entry name" value="SGNH hydrolase"/>
    <property type="match status" value="1"/>
</dbReference>
<gene>
    <name evidence="4" type="ORF">SAMN04487935_1803</name>
</gene>
<feature type="signal peptide" evidence="2">
    <location>
        <begin position="1"/>
        <end position="19"/>
    </location>
</feature>
<evidence type="ECO:0000256" key="1">
    <source>
        <dbReference type="ARBA" id="ARBA00022801"/>
    </source>
</evidence>
<dbReference type="InterPro" id="IPR005181">
    <property type="entry name" value="SASA"/>
</dbReference>
<accession>A0A1G8WG50</accession>
<keyword evidence="1" id="KW-0378">Hydrolase</keyword>
<keyword evidence="2" id="KW-0732">Signal</keyword>
<dbReference type="Proteomes" id="UP000199580">
    <property type="component" value="Unassembled WGS sequence"/>
</dbReference>
<dbReference type="EMBL" id="FNEZ01000002">
    <property type="protein sequence ID" value="SDJ77156.1"/>
    <property type="molecule type" value="Genomic_DNA"/>
</dbReference>
<evidence type="ECO:0000313" key="4">
    <source>
        <dbReference type="EMBL" id="SDJ77156.1"/>
    </source>
</evidence>
<proteinExistence type="predicted"/>
<sequence length="458" mass="51078">MKNKLGFLFAFLLSIKGFANITLPSVLSDHMVLQRNTGVKLWGWANPNEEIKITIGWNQKEYVIKTNSQAIWEVVVETPDAGGPFAISFKGYNEVILKDILIGEVWLCSGQSNMEMTPNWGIKNGEKEAKRANHPNIRFFTVPKLTATTPQNDLKGNWEACTPESMKNFSAVGYFFALQLQEKLNGIPVGLLSSSWGGSPAEIWMPEALVQNDPILLAAATKQKEDIWGPKQPGRAFNAMIYPLVQFRIAGTIWYQGESNVGSTVYELTFSSLINSWRALWNDDFPFYFVQIAPFNDGYQHDGGAVIRNAQRKVSMDVKNTAMVVTGDISTTDDIHPKDKKSVGVRLANLALDKTYGIKTGEAFGPVYEKISIKKDNIIIHFAYADGLHFKNKTSNFFEIAGADNGYFPAKAEIKNNTIIVKSDKVKKPVKVRYAWKNDAQPDLFNAAQLPASTFVSE</sequence>
<name>A0A1G8WG50_9FLAO</name>
<dbReference type="Pfam" id="PF03629">
    <property type="entry name" value="SASA"/>
    <property type="match status" value="1"/>
</dbReference>
<feature type="domain" description="Sialate O-acetylesterase" evidence="3">
    <location>
        <begin position="104"/>
        <end position="349"/>
    </location>
</feature>
<dbReference type="STRING" id="1128970.SAMN04487935_1803"/>
<dbReference type="InterPro" id="IPR039329">
    <property type="entry name" value="SIAE"/>
</dbReference>
<dbReference type="PANTHER" id="PTHR22901">
    <property type="entry name" value="SIALATE O-ACETYLESTERASE"/>
    <property type="match status" value="1"/>
</dbReference>
<evidence type="ECO:0000259" key="3">
    <source>
        <dbReference type="Pfam" id="PF03629"/>
    </source>
</evidence>
<dbReference type="InterPro" id="IPR036514">
    <property type="entry name" value="SGNH_hydro_sf"/>
</dbReference>
<dbReference type="AlphaFoldDB" id="A0A1G8WG50"/>